<keyword evidence="1" id="KW-0472">Membrane</keyword>
<dbReference type="EMBL" id="JH719942">
    <property type="protein sequence ID" value="EJF51812.1"/>
    <property type="molecule type" value="Genomic_DNA"/>
</dbReference>
<reference evidence="3" key="1">
    <citation type="journal article" date="2012" name="Stand. Genomic Sci.">
        <title>Permanent draft genome sequence of the gliding predator Saprospira grandis strain Sa g1 (= HR1).</title>
        <authorList>
            <person name="Mavromatis K."/>
            <person name="Chertkov O."/>
            <person name="Lapidus A."/>
            <person name="Nolan M."/>
            <person name="Lucas S."/>
            <person name="Tice H."/>
            <person name="Del Rio T.G."/>
            <person name="Cheng J.F."/>
            <person name="Han C."/>
            <person name="Tapia R."/>
            <person name="Bruce D."/>
            <person name="Goodwin L.A."/>
            <person name="Pitluck S."/>
            <person name="Huntemann M."/>
            <person name="Liolios K."/>
            <person name="Pagani I."/>
            <person name="Ivanova N."/>
            <person name="Mikhailova N."/>
            <person name="Pati A."/>
            <person name="Chen A."/>
            <person name="Palaniappan K."/>
            <person name="Land M."/>
            <person name="Brambilla E.M."/>
            <person name="Rohde M."/>
            <person name="Spring S."/>
            <person name="Goker M."/>
            <person name="Detter J.C."/>
            <person name="Bristow J."/>
            <person name="Eisen J.A."/>
            <person name="Markowitz V."/>
            <person name="Hugenholtz P."/>
            <person name="Kyrpides N.C."/>
            <person name="Klenk H.P."/>
            <person name="Woyke T."/>
        </authorList>
    </citation>
    <scope>NUCLEOTIDE SEQUENCE [LARGE SCALE GENOMIC DNA]</scope>
    <source>
        <strain evidence="3">DSM 2844</strain>
    </source>
</reference>
<dbReference type="RefSeq" id="WP_002656277.1">
    <property type="nucleotide sequence ID" value="NZ_JH719942.1"/>
</dbReference>
<organism evidence="2 3">
    <name type="scientific">Saprospira grandis DSM 2844</name>
    <dbReference type="NCBI Taxonomy" id="694433"/>
    <lineage>
        <taxon>Bacteria</taxon>
        <taxon>Pseudomonadati</taxon>
        <taxon>Bacteroidota</taxon>
        <taxon>Saprospiria</taxon>
        <taxon>Saprospirales</taxon>
        <taxon>Saprospiraceae</taxon>
        <taxon>Saprospira</taxon>
    </lineage>
</organism>
<evidence type="ECO:0000256" key="1">
    <source>
        <dbReference type="SAM" id="Phobius"/>
    </source>
</evidence>
<feature type="transmembrane region" description="Helical" evidence="1">
    <location>
        <begin position="90"/>
        <end position="120"/>
    </location>
</feature>
<protein>
    <recommendedName>
        <fullName evidence="4">Type IV leader peptidase</fullName>
    </recommendedName>
</protein>
<gene>
    <name evidence="2" type="ORF">SapgrDRAFT_0051</name>
</gene>
<proteinExistence type="predicted"/>
<accession>J0P323</accession>
<feature type="transmembrane region" description="Helical" evidence="1">
    <location>
        <begin position="21"/>
        <end position="40"/>
    </location>
</feature>
<evidence type="ECO:0000313" key="3">
    <source>
        <dbReference type="Proteomes" id="UP000005113"/>
    </source>
</evidence>
<feature type="transmembrane region" description="Helical" evidence="1">
    <location>
        <begin position="132"/>
        <end position="148"/>
    </location>
</feature>
<dbReference type="OrthoDB" id="1493190at2"/>
<keyword evidence="1" id="KW-0812">Transmembrane</keyword>
<keyword evidence="1" id="KW-1133">Transmembrane helix</keyword>
<dbReference type="Proteomes" id="UP000005113">
    <property type="component" value="Unassembled WGS sequence"/>
</dbReference>
<evidence type="ECO:0000313" key="2">
    <source>
        <dbReference type="EMBL" id="EJF51812.1"/>
    </source>
</evidence>
<sequence>MNWLLIGLLGAILYQDFKERAIYAFLPVLLLFFALAKQFYQLGYIQYGFIGFNLLLLSLQLVALQLYFLLKNARLYSIVNHEIGLGDLLFFLPLCCLFSPLQFIFFFIISLAGSLIAYLLFSNLLGWSKESIPLAGSMSAFLIFYLLLEQWTSFSMYNDSFFFQWIGSLF</sequence>
<feature type="transmembrane region" description="Helical" evidence="1">
    <location>
        <begin position="46"/>
        <end position="70"/>
    </location>
</feature>
<dbReference type="AlphaFoldDB" id="J0P323"/>
<dbReference type="HOGENOM" id="CLU_1569601_0_0_10"/>
<name>J0P323_9BACT</name>
<evidence type="ECO:0008006" key="4">
    <source>
        <dbReference type="Google" id="ProtNLM"/>
    </source>
</evidence>